<name>A0A5K7YP98_9BACT</name>
<evidence type="ECO:0000313" key="2">
    <source>
        <dbReference type="Proteomes" id="UP000427906"/>
    </source>
</evidence>
<organism evidence="1 2">
    <name type="scientific">Desulfosarcina alkanivorans</name>
    <dbReference type="NCBI Taxonomy" id="571177"/>
    <lineage>
        <taxon>Bacteria</taxon>
        <taxon>Pseudomonadati</taxon>
        <taxon>Thermodesulfobacteriota</taxon>
        <taxon>Desulfobacteria</taxon>
        <taxon>Desulfobacterales</taxon>
        <taxon>Desulfosarcinaceae</taxon>
        <taxon>Desulfosarcina</taxon>
    </lineage>
</organism>
<proteinExistence type="predicted"/>
<gene>
    <name evidence="1" type="ORF">DSCA_55420</name>
</gene>
<dbReference type="KEGG" id="dalk:DSCA_55420"/>
<protein>
    <submittedName>
        <fullName evidence="1">Uncharacterized protein</fullName>
    </submittedName>
</protein>
<evidence type="ECO:0000313" key="1">
    <source>
        <dbReference type="EMBL" id="BBO71612.1"/>
    </source>
</evidence>
<reference evidence="1 2" key="1">
    <citation type="submission" date="2019-11" db="EMBL/GenBank/DDBJ databases">
        <title>Comparative genomics of hydrocarbon-degrading Desulfosarcina strains.</title>
        <authorList>
            <person name="Watanabe M."/>
            <person name="Kojima H."/>
            <person name="Fukui M."/>
        </authorList>
    </citation>
    <scope>NUCLEOTIDE SEQUENCE [LARGE SCALE GENOMIC DNA]</scope>
    <source>
        <strain evidence="1 2">PL12</strain>
    </source>
</reference>
<keyword evidence="2" id="KW-1185">Reference proteome</keyword>
<dbReference type="AlphaFoldDB" id="A0A5K7YP98"/>
<dbReference type="Proteomes" id="UP000427906">
    <property type="component" value="Chromosome"/>
</dbReference>
<accession>A0A5K7YP98</accession>
<sequence>MLLSLLANYTPLVDFTPETQTNIEPSFFADTNIVSIFQEKARANLFTRASYCLKTAETDVRLNLFEGFICEI</sequence>
<dbReference type="EMBL" id="AP021874">
    <property type="protein sequence ID" value="BBO71612.1"/>
    <property type="molecule type" value="Genomic_DNA"/>
</dbReference>